<dbReference type="AlphaFoldDB" id="A0A2P6MRW2"/>
<evidence type="ECO:0000256" key="1">
    <source>
        <dbReference type="SAM" id="MobiDB-lite"/>
    </source>
</evidence>
<reference evidence="2 3" key="1">
    <citation type="journal article" date="2018" name="Genome Biol. Evol.">
        <title>Multiple Roots of Fruiting Body Formation in Amoebozoa.</title>
        <authorList>
            <person name="Hillmann F."/>
            <person name="Forbes G."/>
            <person name="Novohradska S."/>
            <person name="Ferling I."/>
            <person name="Riege K."/>
            <person name="Groth M."/>
            <person name="Westermann M."/>
            <person name="Marz M."/>
            <person name="Spaller T."/>
            <person name="Winckler T."/>
            <person name="Schaap P."/>
            <person name="Glockner G."/>
        </authorList>
    </citation>
    <scope>NUCLEOTIDE SEQUENCE [LARGE SCALE GENOMIC DNA]</scope>
    <source>
        <strain evidence="2 3">Jena</strain>
    </source>
</reference>
<feature type="compositionally biased region" description="Basic and acidic residues" evidence="1">
    <location>
        <begin position="338"/>
        <end position="432"/>
    </location>
</feature>
<evidence type="ECO:0008006" key="4">
    <source>
        <dbReference type="Google" id="ProtNLM"/>
    </source>
</evidence>
<feature type="region of interest" description="Disordered" evidence="1">
    <location>
        <begin position="267"/>
        <end position="695"/>
    </location>
</feature>
<keyword evidence="3" id="KW-1185">Reference proteome</keyword>
<comment type="caution">
    <text evidence="2">The sequence shown here is derived from an EMBL/GenBank/DDBJ whole genome shotgun (WGS) entry which is preliminary data.</text>
</comment>
<evidence type="ECO:0000313" key="2">
    <source>
        <dbReference type="EMBL" id="PRP74448.1"/>
    </source>
</evidence>
<gene>
    <name evidence="2" type="ORF">PROFUN_06577</name>
</gene>
<accession>A0A2P6MRW2</accession>
<feature type="region of interest" description="Disordered" evidence="1">
    <location>
        <begin position="1"/>
        <end position="23"/>
    </location>
</feature>
<feature type="compositionally biased region" description="Polar residues" evidence="1">
    <location>
        <begin position="267"/>
        <end position="278"/>
    </location>
</feature>
<proteinExistence type="predicted"/>
<dbReference type="EMBL" id="MDYQ01000463">
    <property type="protein sequence ID" value="PRP74448.1"/>
    <property type="molecule type" value="Genomic_DNA"/>
</dbReference>
<feature type="compositionally biased region" description="Basic and acidic residues" evidence="1">
    <location>
        <begin position="441"/>
        <end position="642"/>
    </location>
</feature>
<dbReference type="OrthoDB" id="1850764at2759"/>
<dbReference type="InParanoid" id="A0A2P6MRW2"/>
<feature type="compositionally biased region" description="Polar residues" evidence="1">
    <location>
        <begin position="677"/>
        <end position="695"/>
    </location>
</feature>
<evidence type="ECO:0000313" key="3">
    <source>
        <dbReference type="Proteomes" id="UP000241769"/>
    </source>
</evidence>
<dbReference type="Proteomes" id="UP000241769">
    <property type="component" value="Unassembled WGS sequence"/>
</dbReference>
<feature type="compositionally biased region" description="Basic and acidic residues" evidence="1">
    <location>
        <begin position="649"/>
        <end position="659"/>
    </location>
</feature>
<feature type="compositionally biased region" description="Basic and acidic residues" evidence="1">
    <location>
        <begin position="297"/>
        <end position="318"/>
    </location>
</feature>
<protein>
    <recommendedName>
        <fullName evidence="4">LisH domain-containing protein</fullName>
    </recommendedName>
</protein>
<organism evidence="2 3">
    <name type="scientific">Planoprotostelium fungivorum</name>
    <dbReference type="NCBI Taxonomy" id="1890364"/>
    <lineage>
        <taxon>Eukaryota</taxon>
        <taxon>Amoebozoa</taxon>
        <taxon>Evosea</taxon>
        <taxon>Variosea</taxon>
        <taxon>Cavosteliida</taxon>
        <taxon>Cavosteliaceae</taxon>
        <taxon>Planoprotostelium</taxon>
    </lineage>
</organism>
<sequence length="695" mass="85661">MDQTGSNMMPVDVQGHHQPPRSKDHDDVLLDIMQTLRDFGYIRAVHEIEMQSRLYFDLQYWDELYDRSNWKDLYRYSKSFLDWSSGTTQRFILFDLIKIHFFHCIYTRDIETACELVVSELTSLDEPIRNKFVSLLQDSSGSQEMRDYIMFTGSCEAKKARKEQLLEKLKECFGDARHLNGYDGRKGNEITKTARETEWRGKYERVCRANELLKEKIEQMIHQESTILAALKKLEALEEIHSQIDDEIEEFRVGEKRPAARTFETIKSSRSSFESTPVHSRGRRSHQKTSSSASSPLERETKSRRNVKKGEVARKEEEGGSVVEIVDMPLETELSVDELERREEEKREEKEKKKVGEERRAEERKEEERKEEERKEEERKEEERKEEERREQERIEEQKREDRKEAERKEQETIEEERREKERREEERREEELRWEDELREEERREKEERREEQRWEEEMREEERREEERREEERREEEEQRWQEEMWKEETREEERRERLRKEEERREELRIQEKRREQERREVERRAEERREEERREEQRREQLRRVEQRIERERREGEKIDGEMREAERREEEKREEEWIEEERREEQRREQERREEERREEERRQVERRQVERGQEELRREEETREAEMIEEGRKTSHTEAQIQVKEKVTDELQHQETMQDEEVSLIPPSGEKNGNSSTTTSQIDSAGSLG</sequence>
<name>A0A2P6MRW2_9EUKA</name>